<accession>A0ACC2K644</accession>
<evidence type="ECO:0000313" key="1">
    <source>
        <dbReference type="EMBL" id="KAJ8616561.1"/>
    </source>
</evidence>
<gene>
    <name evidence="1" type="ORF">MRB53_035933</name>
</gene>
<sequence>MLMHGLLLAFSCFAAFGFGATLLPDEEVDALRQIARTLGKNWNFSANPCSGESGCVGPTPTLEFVNPVTCNCSYQNNTVCHIVSIVLTGQNLQGVLPPELVSLPHLQEIDLRRNYLNGTIPKEWGSMQLVKISLLGNRLSGPIPKEIGNISTLKELRLIANQFSGSLPPELGNLVNIEQLLVSSNEFSGELPTSLGNLKSLKDFRISGNRFNGKIPDFIQNWTQLKELQIQGCGLQGPIPSGISLLKNLTELRISDINGMASAFPPLSNMKEMNRLILRNCNLTGPIPEYIWAMAKLRTLDLSFNKLVGQLPPTFNKPNITTFIYLTSNLLSGTVPDWLLKNGAYIDLSYNNFTLGSSGQCQRGSLNLFGNPPAANNISGAVPCFKKFQCPKSLSSLHINCGGEKVTINGVHGSTTFSEDHDLGGASKFFLSTENWAFSSTGDFLINSRETDDYTASNISRLSMPDFILYTTARLSPLSLTYYGLCLLNGNYTVKLHFAEIMFTDDKTYSSLGKRMFDVYIQGKLVLKDFNIEDEAGGTHRAVVKNFTAIVATNTLEIRFYWAGKGTQTIPSRGTYGPLISAISVDPDFIPPTEGGKRISAGVVIGIVASAFCVIFFILGILFWKGRLSKKPTLYEVSYPNFLLTDLRYLDLQTGSFTLRQIKAATNNFDAANKIGEGGFGPVYKGLLSDGTIIAVKQLSSKSKQGNREFVNEIGIISALQHPNLVKLYGCCIEGNQLLLVYQYMENNSLARALFGPEEQQLKLDWPTRHRICIGIARDVYSFGIVALEIVSGKSITNYRPKPDCIYLLDWAYVLQERGSLIELVDPSLGSDFNKAEAMRMLTVALLCTNASWTLRPTMSAVVGMLEDQTVVKNLISDPNISSDDLNLKAMGNHHHQIHSQEQSQSQSISVDEPQIGLSTYASDLYPIIMDSDYWNARGKNN</sequence>
<protein>
    <submittedName>
        <fullName evidence="1">Uncharacterized protein</fullName>
    </submittedName>
</protein>
<dbReference type="Proteomes" id="UP001234297">
    <property type="component" value="Chromosome 12"/>
</dbReference>
<dbReference type="EMBL" id="CM056820">
    <property type="protein sequence ID" value="KAJ8616561.1"/>
    <property type="molecule type" value="Genomic_DNA"/>
</dbReference>
<evidence type="ECO:0000313" key="2">
    <source>
        <dbReference type="Proteomes" id="UP001234297"/>
    </source>
</evidence>
<reference evidence="1 2" key="1">
    <citation type="journal article" date="2022" name="Hortic Res">
        <title>A haplotype resolved chromosomal level avocado genome allows analysis of novel avocado genes.</title>
        <authorList>
            <person name="Nath O."/>
            <person name="Fletcher S.J."/>
            <person name="Hayward A."/>
            <person name="Shaw L.M."/>
            <person name="Masouleh A.K."/>
            <person name="Furtado A."/>
            <person name="Henry R.J."/>
            <person name="Mitter N."/>
        </authorList>
    </citation>
    <scope>NUCLEOTIDE SEQUENCE [LARGE SCALE GENOMIC DNA]</scope>
    <source>
        <strain evidence="2">cv. Hass</strain>
    </source>
</reference>
<proteinExistence type="predicted"/>
<organism evidence="1 2">
    <name type="scientific">Persea americana</name>
    <name type="common">Avocado</name>
    <dbReference type="NCBI Taxonomy" id="3435"/>
    <lineage>
        <taxon>Eukaryota</taxon>
        <taxon>Viridiplantae</taxon>
        <taxon>Streptophyta</taxon>
        <taxon>Embryophyta</taxon>
        <taxon>Tracheophyta</taxon>
        <taxon>Spermatophyta</taxon>
        <taxon>Magnoliopsida</taxon>
        <taxon>Magnoliidae</taxon>
        <taxon>Laurales</taxon>
        <taxon>Lauraceae</taxon>
        <taxon>Persea</taxon>
    </lineage>
</organism>
<comment type="caution">
    <text evidence="1">The sequence shown here is derived from an EMBL/GenBank/DDBJ whole genome shotgun (WGS) entry which is preliminary data.</text>
</comment>
<name>A0ACC2K644_PERAE</name>
<keyword evidence="2" id="KW-1185">Reference proteome</keyword>